<proteinExistence type="predicted"/>
<dbReference type="Pfam" id="PF03417">
    <property type="entry name" value="AAT"/>
    <property type="match status" value="1"/>
</dbReference>
<name>A0ABW2ZMH0_9MICO</name>
<dbReference type="NCBIfam" id="NF040521">
    <property type="entry name" value="C45_proenzyme"/>
    <property type="match status" value="1"/>
</dbReference>
<dbReference type="EMBL" id="JBHTIM010000001">
    <property type="protein sequence ID" value="MFD0779759.1"/>
    <property type="molecule type" value="Genomic_DNA"/>
</dbReference>
<reference evidence="3" key="1">
    <citation type="journal article" date="2019" name="Int. J. Syst. Evol. Microbiol.">
        <title>The Global Catalogue of Microorganisms (GCM) 10K type strain sequencing project: providing services to taxonomists for standard genome sequencing and annotation.</title>
        <authorList>
            <consortium name="The Broad Institute Genomics Platform"/>
            <consortium name="The Broad Institute Genome Sequencing Center for Infectious Disease"/>
            <person name="Wu L."/>
            <person name="Ma J."/>
        </authorList>
    </citation>
    <scope>NUCLEOTIDE SEQUENCE [LARGE SCALE GENOMIC DNA]</scope>
    <source>
        <strain evidence="3">CCUG 50754</strain>
    </source>
</reference>
<dbReference type="InterPro" id="IPR005079">
    <property type="entry name" value="Peptidase_C45_hydrolase"/>
</dbReference>
<dbReference type="PANTHER" id="PTHR34180:SF1">
    <property type="entry name" value="BETA-ALANYL-DOPAMINE_CARCININE HYDROLASE"/>
    <property type="match status" value="1"/>
</dbReference>
<dbReference type="InterPro" id="IPR047794">
    <property type="entry name" value="C45_proenzyme-like"/>
</dbReference>
<comment type="caution">
    <text evidence="2">The sequence shown here is derived from an EMBL/GenBank/DDBJ whole genome shotgun (WGS) entry which is preliminary data.</text>
</comment>
<dbReference type="Gene3D" id="3.60.60.10">
    <property type="entry name" value="Penicillin V Acylase, Chain A"/>
    <property type="match status" value="1"/>
</dbReference>
<dbReference type="RefSeq" id="WP_378753663.1">
    <property type="nucleotide sequence ID" value="NZ_JBHSSV010000018.1"/>
</dbReference>
<evidence type="ECO:0000313" key="3">
    <source>
        <dbReference type="Proteomes" id="UP001597042"/>
    </source>
</evidence>
<accession>A0ABW2ZMH0</accession>
<evidence type="ECO:0000259" key="1">
    <source>
        <dbReference type="Pfam" id="PF03417"/>
    </source>
</evidence>
<dbReference type="PANTHER" id="PTHR34180">
    <property type="entry name" value="PEPTIDASE C45"/>
    <property type="match status" value="1"/>
</dbReference>
<sequence length="365" mass="38891">MIVHEWTAAASDPVQEGRAYGDVWRPQLRASLSAYLDLFAQSAIPTAVALDVADGCRLMTEEHAPEIAAEMRGMAEGSGLSLLEVYLLAARTEVLARSPQGGECSTIVDLSDPSAPPRTLQTWDWHETLSNETVVRRLTSTSGARVVTFSEFGQPAKIGVNDRGVGLHFNILHHTSDGDSAGVPVHVLARMILDRAHDLDDAIALAERTPCSASSVLTVVTFDGAVGDAASIEVAPAGVAVIRPCAHGTLVHTNHFLDPVLAAGEYAPYVSTTVERFRCLSDAAASAQLPDAFARARAFGAIPDAPITVRPRADMPAHTRWETKLTVALDVESAAVEFAARAPADVEAEDWRRVTVEERTADTAG</sequence>
<gene>
    <name evidence="2" type="ORF">ACFQZV_00415</name>
</gene>
<feature type="domain" description="Peptidase C45 hydrolase" evidence="1">
    <location>
        <begin position="121"/>
        <end position="279"/>
    </location>
</feature>
<keyword evidence="2" id="KW-0808">Transferase</keyword>
<dbReference type="GO" id="GO:0016746">
    <property type="term" value="F:acyltransferase activity"/>
    <property type="evidence" value="ECO:0007669"/>
    <property type="project" value="UniProtKB-KW"/>
</dbReference>
<dbReference type="Proteomes" id="UP001597042">
    <property type="component" value="Unassembled WGS sequence"/>
</dbReference>
<keyword evidence="2" id="KW-0012">Acyltransferase</keyword>
<dbReference type="Gene3D" id="1.10.10.2120">
    <property type="match status" value="1"/>
</dbReference>
<dbReference type="InterPro" id="IPR047801">
    <property type="entry name" value="Peptidase_C45"/>
</dbReference>
<protein>
    <submittedName>
        <fullName evidence="2">C45 family autoproteolytic acyltransferase/hydrolase</fullName>
    </submittedName>
</protein>
<organism evidence="2 3">
    <name type="scientific">Microbacterium koreense</name>
    <dbReference type="NCBI Taxonomy" id="323761"/>
    <lineage>
        <taxon>Bacteria</taxon>
        <taxon>Bacillati</taxon>
        <taxon>Actinomycetota</taxon>
        <taxon>Actinomycetes</taxon>
        <taxon>Micrococcales</taxon>
        <taxon>Microbacteriaceae</taxon>
        <taxon>Microbacterium</taxon>
    </lineage>
</organism>
<evidence type="ECO:0000313" key="2">
    <source>
        <dbReference type="EMBL" id="MFD0779759.1"/>
    </source>
</evidence>
<keyword evidence="3" id="KW-1185">Reference proteome</keyword>